<organism evidence="1 2">
    <name type="scientific">Anncaliia algerae PRA339</name>
    <dbReference type="NCBI Taxonomy" id="1288291"/>
    <lineage>
        <taxon>Eukaryota</taxon>
        <taxon>Fungi</taxon>
        <taxon>Fungi incertae sedis</taxon>
        <taxon>Microsporidia</taxon>
        <taxon>Tubulinosematoidea</taxon>
        <taxon>Tubulinosematidae</taxon>
        <taxon>Anncaliia</taxon>
    </lineage>
</organism>
<protein>
    <submittedName>
        <fullName evidence="1">Uncharacterized protein</fullName>
    </submittedName>
</protein>
<dbReference type="EMBL" id="KK365130">
    <property type="protein sequence ID" value="KCZ82488.1"/>
    <property type="molecule type" value="Genomic_DNA"/>
</dbReference>
<gene>
    <name evidence="1" type="ORF">H312_00146</name>
</gene>
<accession>A0A059F5D1</accession>
<reference evidence="2" key="1">
    <citation type="submission" date="2013-02" db="EMBL/GenBank/DDBJ databases">
        <authorList>
            <consortium name="The Broad Institute Genome Sequencing Platform"/>
            <person name="Cuomo C."/>
            <person name="Becnel J."/>
            <person name="Sanscrainte N."/>
            <person name="Walker B."/>
            <person name="Young S.K."/>
            <person name="Zeng Q."/>
            <person name="Gargeya S."/>
            <person name="Fitzgerald M."/>
            <person name="Haas B."/>
            <person name="Abouelleil A."/>
            <person name="Alvarado L."/>
            <person name="Arachchi H.M."/>
            <person name="Berlin A.M."/>
            <person name="Chapman S.B."/>
            <person name="Dewar J."/>
            <person name="Goldberg J."/>
            <person name="Griggs A."/>
            <person name="Gujja S."/>
            <person name="Hansen M."/>
            <person name="Howarth C."/>
            <person name="Imamovic A."/>
            <person name="Larimer J."/>
            <person name="McCowan C."/>
            <person name="Murphy C."/>
            <person name="Neiman D."/>
            <person name="Pearson M."/>
            <person name="Priest M."/>
            <person name="Roberts A."/>
            <person name="Saif S."/>
            <person name="Shea T."/>
            <person name="Sisk P."/>
            <person name="Sykes S."/>
            <person name="Wortman J."/>
            <person name="Nusbaum C."/>
            <person name="Birren B."/>
        </authorList>
    </citation>
    <scope>NUCLEOTIDE SEQUENCE [LARGE SCALE GENOMIC DNA]</scope>
    <source>
        <strain evidence="2">PRA339</strain>
    </source>
</reference>
<dbReference type="HOGENOM" id="CLU_900068_0_0_1"/>
<dbReference type="Proteomes" id="UP000030655">
    <property type="component" value="Unassembled WGS sequence"/>
</dbReference>
<dbReference type="VEuPathDB" id="MicrosporidiaDB:H312_00146"/>
<sequence>MYQDEFGEYYVLRYDAFNRLSLYGKYNLRFVNFNNLKKIEFGYTRFLIILSKSRKMNEIVKFVKELFLYTENQYFLITYPSLAIRHILGLDIVCSVEINFDSFYDEDSDQESIATSKREKEYLKYATASIKSDSVFRCEIEISDDMETYSSKKYTGNLDGCVKFVYDYLMEHPKKEELFNSIYVDTHTEKLELGFKNKFLMYVADKKNDLLYNINYLVPPVFHQDIEYLFNVDYRDAVITGGFRIIQLYRIDNLMFPGNLGVSLDTIPDEHFLTEIIGKRDYIVHKPKKRINGTESLFSSEDSN</sequence>
<name>A0A059F5D1_9MICR</name>
<reference evidence="1 2" key="2">
    <citation type="submission" date="2014-03" db="EMBL/GenBank/DDBJ databases">
        <title>The Genome Sequence of Anncaliia algerae insect isolate PRA339.</title>
        <authorList>
            <consortium name="The Broad Institute Genome Sequencing Platform"/>
            <consortium name="The Broad Institute Genome Sequencing Center for Infectious Disease"/>
            <person name="Cuomo C."/>
            <person name="Becnel J."/>
            <person name="Sanscrainte N."/>
            <person name="Walker B."/>
            <person name="Young S.K."/>
            <person name="Zeng Q."/>
            <person name="Gargeya S."/>
            <person name="Fitzgerald M."/>
            <person name="Haas B."/>
            <person name="Abouelleil A."/>
            <person name="Alvarado L."/>
            <person name="Arachchi H.M."/>
            <person name="Berlin A.M."/>
            <person name="Chapman S.B."/>
            <person name="Dewar J."/>
            <person name="Goldberg J."/>
            <person name="Griggs A."/>
            <person name="Gujja S."/>
            <person name="Hansen M."/>
            <person name="Howarth C."/>
            <person name="Imamovic A."/>
            <person name="Larimer J."/>
            <person name="McCowan C."/>
            <person name="Murphy C."/>
            <person name="Neiman D."/>
            <person name="Pearson M."/>
            <person name="Priest M."/>
            <person name="Roberts A."/>
            <person name="Saif S."/>
            <person name="Shea T."/>
            <person name="Sisk P."/>
            <person name="Sykes S."/>
            <person name="Wortman J."/>
            <person name="Nusbaum C."/>
            <person name="Birren B."/>
        </authorList>
    </citation>
    <scope>NUCLEOTIDE SEQUENCE [LARGE SCALE GENOMIC DNA]</scope>
    <source>
        <strain evidence="1 2">PRA339</strain>
    </source>
</reference>
<proteinExistence type="predicted"/>
<evidence type="ECO:0000313" key="1">
    <source>
        <dbReference type="EMBL" id="KCZ82488.1"/>
    </source>
</evidence>
<evidence type="ECO:0000313" key="2">
    <source>
        <dbReference type="Proteomes" id="UP000030655"/>
    </source>
</evidence>
<dbReference type="OrthoDB" id="10272683at2759"/>
<keyword evidence="2" id="KW-1185">Reference proteome</keyword>
<dbReference type="AlphaFoldDB" id="A0A059F5D1"/>